<keyword evidence="1" id="KW-0479">Metal-binding</keyword>
<dbReference type="EMBL" id="JAFIMR010000006">
    <property type="protein sequence ID" value="KAI1877558.1"/>
    <property type="molecule type" value="Genomic_DNA"/>
</dbReference>
<dbReference type="PANTHER" id="PTHR12736">
    <property type="entry name" value="LANC-LIKE PROTEIN"/>
    <property type="match status" value="1"/>
</dbReference>
<evidence type="ECO:0000313" key="3">
    <source>
        <dbReference type="Proteomes" id="UP000829685"/>
    </source>
</evidence>
<keyword evidence="3" id="KW-1185">Reference proteome</keyword>
<reference evidence="2" key="1">
    <citation type="submission" date="2021-03" db="EMBL/GenBank/DDBJ databases">
        <title>Revisited historic fungal species revealed as producer of novel bioactive compounds through whole genome sequencing and comparative genomics.</title>
        <authorList>
            <person name="Vignolle G.A."/>
            <person name="Hochenegger N."/>
            <person name="Mach R.L."/>
            <person name="Mach-Aigner A.R."/>
            <person name="Javad Rahimi M."/>
            <person name="Salim K.A."/>
            <person name="Chan C.M."/>
            <person name="Lim L.B.L."/>
            <person name="Cai F."/>
            <person name="Druzhinina I.S."/>
            <person name="U'Ren J.M."/>
            <person name="Derntl C."/>
        </authorList>
    </citation>
    <scope>NUCLEOTIDE SEQUENCE</scope>
    <source>
        <strain evidence="2">TUCIM 5799</strain>
    </source>
</reference>
<dbReference type="GO" id="GO:0005975">
    <property type="term" value="P:carbohydrate metabolic process"/>
    <property type="evidence" value="ECO:0007669"/>
    <property type="project" value="InterPro"/>
</dbReference>
<dbReference type="AlphaFoldDB" id="A0A9P9WSF9"/>
<organism evidence="2 3">
    <name type="scientific">Neoarthrinium moseri</name>
    <dbReference type="NCBI Taxonomy" id="1658444"/>
    <lineage>
        <taxon>Eukaryota</taxon>
        <taxon>Fungi</taxon>
        <taxon>Dikarya</taxon>
        <taxon>Ascomycota</taxon>
        <taxon>Pezizomycotina</taxon>
        <taxon>Sordariomycetes</taxon>
        <taxon>Xylariomycetidae</taxon>
        <taxon>Amphisphaeriales</taxon>
        <taxon>Apiosporaceae</taxon>
        <taxon>Neoarthrinium</taxon>
    </lineage>
</organism>
<name>A0A9P9WSF9_9PEZI</name>
<proteinExistence type="predicted"/>
<dbReference type="GO" id="GO:0031179">
    <property type="term" value="P:peptide modification"/>
    <property type="evidence" value="ECO:0007669"/>
    <property type="project" value="InterPro"/>
</dbReference>
<accession>A0A9P9WSF9</accession>
<feature type="binding site" evidence="1">
    <location>
        <position position="260"/>
    </location>
    <ligand>
        <name>Zn(2+)</name>
        <dbReference type="ChEBI" id="CHEBI:29105"/>
    </ligand>
</feature>
<dbReference type="GO" id="GO:0046872">
    <property type="term" value="F:metal ion binding"/>
    <property type="evidence" value="ECO:0007669"/>
    <property type="project" value="UniProtKB-KW"/>
</dbReference>
<dbReference type="PANTHER" id="PTHR12736:SF7">
    <property type="entry name" value="LANC-LIKE PROTEIN 3"/>
    <property type="match status" value="1"/>
</dbReference>
<dbReference type="GO" id="GO:0005886">
    <property type="term" value="C:plasma membrane"/>
    <property type="evidence" value="ECO:0007669"/>
    <property type="project" value="TreeGrafter"/>
</dbReference>
<dbReference type="SMART" id="SM01260">
    <property type="entry name" value="LANC_like"/>
    <property type="match status" value="1"/>
</dbReference>
<dbReference type="PRINTS" id="PR01950">
    <property type="entry name" value="LANCSUPER"/>
</dbReference>
<evidence type="ECO:0000256" key="1">
    <source>
        <dbReference type="PIRSR" id="PIRSR607822-1"/>
    </source>
</evidence>
<dbReference type="Pfam" id="PF05147">
    <property type="entry name" value="LANC_like"/>
    <property type="match status" value="1"/>
</dbReference>
<dbReference type="SUPFAM" id="SSF158745">
    <property type="entry name" value="LanC-like"/>
    <property type="match status" value="1"/>
</dbReference>
<sequence>MTQQHHQRFFSNPKEILQASDPHQELIASLERINTHNPPVHTCSTGWTFHGFYTGPTSIAYLFHRLSELYPDLEFKQQPLREWCQEYLNLSSHTNNSPPSPSNCGIANETLAHLALTAVSQQEAGLVKQLCLFGPSINSTQDDGSNEWMYGRAGYLYLLRLCRPVVRDKSHSSTASLLETTIESTVHRICKVPQPWTWHGKRYLGAAHGTIGIICQVILSKPSVAPSFENIISNLLDKQFESGNFPSSLPAGNDRLVQFCHGSPGILLSLRSLQPLFPRLQSKIQEAIEKAQGDIWERGVLRKAPSLCHGLASNALALDDDQQLEVFLSCLCSTSMEKLGWMKVKGRGDEFASLYTGEAGRAWTWAVADRRLPRTCIGYNDL</sequence>
<dbReference type="InterPro" id="IPR007822">
    <property type="entry name" value="LANC-like"/>
</dbReference>
<protein>
    <recommendedName>
        <fullName evidence="4">LanC-like protein 2</fullName>
    </recommendedName>
</protein>
<gene>
    <name evidence="2" type="ORF">JX265_003566</name>
</gene>
<comment type="caution">
    <text evidence="2">The sequence shown here is derived from an EMBL/GenBank/DDBJ whole genome shotgun (WGS) entry which is preliminary data.</text>
</comment>
<evidence type="ECO:0008006" key="4">
    <source>
        <dbReference type="Google" id="ProtNLM"/>
    </source>
</evidence>
<dbReference type="CDD" id="cd04794">
    <property type="entry name" value="euk_LANCL"/>
    <property type="match status" value="1"/>
</dbReference>
<feature type="binding site" evidence="1">
    <location>
        <position position="309"/>
    </location>
    <ligand>
        <name>Zn(2+)</name>
        <dbReference type="ChEBI" id="CHEBI:29105"/>
    </ligand>
</feature>
<evidence type="ECO:0000313" key="2">
    <source>
        <dbReference type="EMBL" id="KAI1877558.1"/>
    </source>
</evidence>
<feature type="binding site" evidence="1">
    <location>
        <position position="308"/>
    </location>
    <ligand>
        <name>Zn(2+)</name>
        <dbReference type="ChEBI" id="CHEBI:29105"/>
    </ligand>
</feature>
<keyword evidence="1" id="KW-0862">Zinc</keyword>
<dbReference type="InterPro" id="IPR012341">
    <property type="entry name" value="6hp_glycosidase-like_sf"/>
</dbReference>
<dbReference type="Gene3D" id="1.50.10.10">
    <property type="match status" value="1"/>
</dbReference>
<dbReference type="Proteomes" id="UP000829685">
    <property type="component" value="Unassembled WGS sequence"/>
</dbReference>